<reference evidence="1" key="1">
    <citation type="journal article" date="2020" name="Nature">
        <title>Giant virus diversity and host interactions through global metagenomics.</title>
        <authorList>
            <person name="Schulz F."/>
            <person name="Roux S."/>
            <person name="Paez-Espino D."/>
            <person name="Jungbluth S."/>
            <person name="Walsh D.A."/>
            <person name="Denef V.J."/>
            <person name="McMahon K.D."/>
            <person name="Konstantinidis K.T."/>
            <person name="Eloe-Fadrosh E.A."/>
            <person name="Kyrpides N.C."/>
            <person name="Woyke T."/>
        </authorList>
    </citation>
    <scope>NUCLEOTIDE SEQUENCE</scope>
    <source>
        <strain evidence="1">GVMAG-S-1024976-23</strain>
    </source>
</reference>
<evidence type="ECO:0000313" key="1">
    <source>
        <dbReference type="EMBL" id="QHS78823.1"/>
    </source>
</evidence>
<name>A0A6C0AH87_9ZZZZ</name>
<proteinExistence type="predicted"/>
<sequence length="91" mass="11019">MKEFYINYIYLPEVLQKEILSYGDPDLYKKYKIVMNELNEYCLGLFEMVGYYCCKCLIGLIRYGYICEDKETFNKCYSINNSLYLMKVYKN</sequence>
<protein>
    <submittedName>
        <fullName evidence="1">Uncharacterized protein</fullName>
    </submittedName>
</protein>
<organism evidence="1">
    <name type="scientific">viral metagenome</name>
    <dbReference type="NCBI Taxonomy" id="1070528"/>
    <lineage>
        <taxon>unclassified sequences</taxon>
        <taxon>metagenomes</taxon>
        <taxon>organismal metagenomes</taxon>
    </lineage>
</organism>
<accession>A0A6C0AH87</accession>
<dbReference type="AlphaFoldDB" id="A0A6C0AH87"/>
<dbReference type="EMBL" id="MN740605">
    <property type="protein sequence ID" value="QHS78823.1"/>
    <property type="molecule type" value="Genomic_DNA"/>
</dbReference>